<evidence type="ECO:0000313" key="2">
    <source>
        <dbReference type="Proteomes" id="UP000250919"/>
    </source>
</evidence>
<dbReference type="EMBL" id="NSCM01000002">
    <property type="protein sequence ID" value="RAX14130.1"/>
    <property type="molecule type" value="Genomic_DNA"/>
</dbReference>
<reference evidence="1 2" key="1">
    <citation type="journal article" date="2018" name="Int. J. Syst. Evol. Microbiol.">
        <title>Whole-genome-based revisit of Photorhabdus phylogeny: proposal for the elevation of most Photorhabdus subspecies to the species level and description of one novel species Photorhabdus bodei sp. nov., and one novel subspecies Photorhabdus laumondii subsp. clarkei subsp. nov.</title>
        <authorList>
            <person name="Machado R.A.R."/>
            <person name="Wuthrich D."/>
            <person name="Kuhnert P."/>
            <person name="Arce C.C.M."/>
            <person name="Thonen L."/>
            <person name="Ruiz C."/>
            <person name="Zhang X."/>
            <person name="Robert C.A.M."/>
            <person name="Karimi J."/>
            <person name="Kamali S."/>
            <person name="Ma J."/>
            <person name="Bruggmann R."/>
            <person name="Erb M."/>
        </authorList>
    </citation>
    <scope>NUCLEOTIDE SEQUENCE [LARGE SCALE GENOMIC DNA]</scope>
    <source>
        <strain evidence="1 2">LJ24-63</strain>
    </source>
</reference>
<gene>
    <name evidence="1" type="ORF">CKY02_02270</name>
</gene>
<protein>
    <submittedName>
        <fullName evidence="1">Uncharacterized protein</fullName>
    </submittedName>
</protein>
<dbReference type="AlphaFoldDB" id="A0A329XDY5"/>
<organism evidence="1 2">
    <name type="scientific">Photorhabdus bodei</name>
    <dbReference type="NCBI Taxonomy" id="2029681"/>
    <lineage>
        <taxon>Bacteria</taxon>
        <taxon>Pseudomonadati</taxon>
        <taxon>Pseudomonadota</taxon>
        <taxon>Gammaproteobacteria</taxon>
        <taxon>Enterobacterales</taxon>
        <taxon>Morganellaceae</taxon>
        <taxon>Photorhabdus</taxon>
    </lineage>
</organism>
<proteinExistence type="predicted"/>
<sequence length="79" mass="9339">MLKNKYSKYGRTQGDKIYFQGVNAIKLSLFFISQRQAITAFLSLSEPQYSHSFLNYYHREIVDCYKCNVLFKLDANQKN</sequence>
<comment type="caution">
    <text evidence="1">The sequence shown here is derived from an EMBL/GenBank/DDBJ whole genome shotgun (WGS) entry which is preliminary data.</text>
</comment>
<name>A0A329XDY5_9GAMM</name>
<dbReference type="Proteomes" id="UP000250919">
    <property type="component" value="Unassembled WGS sequence"/>
</dbReference>
<accession>A0A329XDY5</accession>
<evidence type="ECO:0000313" key="1">
    <source>
        <dbReference type="EMBL" id="RAX14130.1"/>
    </source>
</evidence>